<name>A0AAV1E0I4_OLDCO</name>
<reference evidence="8" key="1">
    <citation type="submission" date="2023-03" db="EMBL/GenBank/DDBJ databases">
        <authorList>
            <person name="Julca I."/>
        </authorList>
    </citation>
    <scope>NUCLEOTIDE SEQUENCE</scope>
</reference>
<evidence type="ECO:0000256" key="2">
    <source>
        <dbReference type="ARBA" id="ARBA00022490"/>
    </source>
</evidence>
<feature type="region of interest" description="Disordered" evidence="7">
    <location>
        <begin position="1"/>
        <end position="36"/>
    </location>
</feature>
<keyword evidence="9" id="KW-1185">Reference proteome</keyword>
<feature type="compositionally biased region" description="Basic and acidic residues" evidence="7">
    <location>
        <begin position="82"/>
        <end position="98"/>
    </location>
</feature>
<evidence type="ECO:0000256" key="7">
    <source>
        <dbReference type="SAM" id="MobiDB-lite"/>
    </source>
</evidence>
<keyword evidence="2" id="KW-0963">Cytoplasm</keyword>
<comment type="similarity">
    <text evidence="6">Belongs to the SOFL plant protein family.</text>
</comment>
<gene>
    <name evidence="8" type="ORF">OLC1_LOCUS20429</name>
</gene>
<proteinExistence type="inferred from homology"/>
<evidence type="ECO:0000256" key="1">
    <source>
        <dbReference type="ARBA" id="ARBA00004496"/>
    </source>
</evidence>
<evidence type="ECO:0000256" key="3">
    <source>
        <dbReference type="ARBA" id="ARBA00022712"/>
    </source>
</evidence>
<dbReference type="InterPro" id="IPR044670">
    <property type="entry name" value="SOFL"/>
</dbReference>
<evidence type="ECO:0000256" key="5">
    <source>
        <dbReference type="ARBA" id="ARBA00023242"/>
    </source>
</evidence>
<evidence type="ECO:0000256" key="6">
    <source>
        <dbReference type="ARBA" id="ARBA00024199"/>
    </source>
</evidence>
<feature type="region of interest" description="Disordered" evidence="7">
    <location>
        <begin position="48"/>
        <end position="170"/>
    </location>
</feature>
<dbReference type="EMBL" id="OX459124">
    <property type="protein sequence ID" value="CAI9113404.1"/>
    <property type="molecule type" value="Genomic_DNA"/>
</dbReference>
<dbReference type="PANTHER" id="PTHR33347">
    <property type="entry name" value="OSJNBA0091C07.3 PROTEIN"/>
    <property type="match status" value="1"/>
</dbReference>
<keyword evidence="4" id="KW-0932">Cytokinin signaling pathway</keyword>
<dbReference type="PANTHER" id="PTHR33347:SF31">
    <property type="entry name" value="PROTEIN SOB FIVE-LIKE 1"/>
    <property type="match status" value="1"/>
</dbReference>
<accession>A0AAV1E0I4</accession>
<evidence type="ECO:0000313" key="8">
    <source>
        <dbReference type="EMBL" id="CAI9113404.1"/>
    </source>
</evidence>
<feature type="compositionally biased region" description="Low complexity" evidence="7">
    <location>
        <begin position="141"/>
        <end position="150"/>
    </location>
</feature>
<dbReference type="GO" id="GO:0009691">
    <property type="term" value="P:cytokinin biosynthetic process"/>
    <property type="evidence" value="ECO:0007669"/>
    <property type="project" value="UniProtKB-KW"/>
</dbReference>
<evidence type="ECO:0000313" key="9">
    <source>
        <dbReference type="Proteomes" id="UP001161247"/>
    </source>
</evidence>
<protein>
    <submittedName>
        <fullName evidence="8">OLC1v1014000C1</fullName>
    </submittedName>
</protein>
<comment type="subcellular location">
    <subcellularLocation>
        <location evidence="1">Cytoplasm</location>
    </subcellularLocation>
</comment>
<dbReference type="Proteomes" id="UP001161247">
    <property type="component" value="Chromosome 7"/>
</dbReference>
<sequence length="170" mass="18827">MEEECQSSESGWTMYIGSPVEGGGEEDDDNFSDPNGYVADIAEAENFHGENNWMLVPGTKYNNHDENSDDSMASDASSGPSLREKTWEIKRDSVHQEGNKVGSIRDHHHHSSSKYKDKKAAAKKNRQEKKDNNYPEAEVNAAAAKGAGSKHFVQGNKVRKNLGWGKQTKS</sequence>
<dbReference type="GO" id="GO:0005737">
    <property type="term" value="C:cytoplasm"/>
    <property type="evidence" value="ECO:0007669"/>
    <property type="project" value="UniProtKB-SubCell"/>
</dbReference>
<evidence type="ECO:0000256" key="4">
    <source>
        <dbReference type="ARBA" id="ARBA00022864"/>
    </source>
</evidence>
<dbReference type="AlphaFoldDB" id="A0AAV1E0I4"/>
<keyword evidence="3" id="KW-0203">Cytokinin biosynthesis</keyword>
<dbReference type="GO" id="GO:0009736">
    <property type="term" value="P:cytokinin-activated signaling pathway"/>
    <property type="evidence" value="ECO:0007669"/>
    <property type="project" value="UniProtKB-KW"/>
</dbReference>
<keyword evidence="5" id="KW-0539">Nucleus</keyword>
<organism evidence="8 9">
    <name type="scientific">Oldenlandia corymbosa var. corymbosa</name>
    <dbReference type="NCBI Taxonomy" id="529605"/>
    <lineage>
        <taxon>Eukaryota</taxon>
        <taxon>Viridiplantae</taxon>
        <taxon>Streptophyta</taxon>
        <taxon>Embryophyta</taxon>
        <taxon>Tracheophyta</taxon>
        <taxon>Spermatophyta</taxon>
        <taxon>Magnoliopsida</taxon>
        <taxon>eudicotyledons</taxon>
        <taxon>Gunneridae</taxon>
        <taxon>Pentapetalae</taxon>
        <taxon>asterids</taxon>
        <taxon>lamiids</taxon>
        <taxon>Gentianales</taxon>
        <taxon>Rubiaceae</taxon>
        <taxon>Rubioideae</taxon>
        <taxon>Spermacoceae</taxon>
        <taxon>Hedyotis-Oldenlandia complex</taxon>
        <taxon>Oldenlandia</taxon>
    </lineage>
</organism>